<dbReference type="SMART" id="SM00408">
    <property type="entry name" value="IGc2"/>
    <property type="match status" value="1"/>
</dbReference>
<dbReference type="Pfam" id="PF07679">
    <property type="entry name" value="I-set"/>
    <property type="match status" value="1"/>
</dbReference>
<proteinExistence type="predicted"/>
<dbReference type="SMART" id="SM00409">
    <property type="entry name" value="IG"/>
    <property type="match status" value="1"/>
</dbReference>
<dbReference type="InterPro" id="IPR003598">
    <property type="entry name" value="Ig_sub2"/>
</dbReference>
<keyword evidence="2" id="KW-0964">Secreted</keyword>
<accession>A0ABR3MBJ4</accession>
<evidence type="ECO:0000313" key="6">
    <source>
        <dbReference type="Proteomes" id="UP001558613"/>
    </source>
</evidence>
<feature type="domain" description="Ig-like" evidence="4">
    <location>
        <begin position="1"/>
        <end position="100"/>
    </location>
</feature>
<evidence type="ECO:0000259" key="4">
    <source>
        <dbReference type="PROSITE" id="PS50835"/>
    </source>
</evidence>
<dbReference type="PANTHER" id="PTHR14186:SF23">
    <property type="entry name" value="KAZAL-TYPE SERINE PEPTIDASE INHIBITOR DOMAIN 2"/>
    <property type="match status" value="1"/>
</dbReference>
<protein>
    <recommendedName>
        <fullName evidence="4">Ig-like domain-containing protein</fullName>
    </recommendedName>
</protein>
<dbReference type="Gene3D" id="2.60.40.10">
    <property type="entry name" value="Immunoglobulins"/>
    <property type="match status" value="1"/>
</dbReference>
<evidence type="ECO:0000256" key="3">
    <source>
        <dbReference type="ARBA" id="ARBA00022729"/>
    </source>
</evidence>
<keyword evidence="6" id="KW-1185">Reference proteome</keyword>
<dbReference type="InterPro" id="IPR036179">
    <property type="entry name" value="Ig-like_dom_sf"/>
</dbReference>
<dbReference type="InterPro" id="IPR011390">
    <property type="entry name" value="IGFBP_rP_mac25"/>
</dbReference>
<keyword evidence="3" id="KW-0732">Signal</keyword>
<gene>
    <name evidence="5" type="ORF">QQF64_006941</name>
</gene>
<comment type="subcellular location">
    <subcellularLocation>
        <location evidence="1">Secreted</location>
    </subcellularLocation>
</comment>
<dbReference type="EMBL" id="JAYMGO010000014">
    <property type="protein sequence ID" value="KAL1261676.1"/>
    <property type="molecule type" value="Genomic_DNA"/>
</dbReference>
<dbReference type="PROSITE" id="PS50835">
    <property type="entry name" value="IG_LIKE"/>
    <property type="match status" value="1"/>
</dbReference>
<name>A0ABR3MBJ4_9TELE</name>
<evidence type="ECO:0000256" key="2">
    <source>
        <dbReference type="ARBA" id="ARBA00022525"/>
    </source>
</evidence>
<organism evidence="5 6">
    <name type="scientific">Cirrhinus molitorella</name>
    <name type="common">mud carp</name>
    <dbReference type="NCBI Taxonomy" id="172907"/>
    <lineage>
        <taxon>Eukaryota</taxon>
        <taxon>Metazoa</taxon>
        <taxon>Chordata</taxon>
        <taxon>Craniata</taxon>
        <taxon>Vertebrata</taxon>
        <taxon>Euteleostomi</taxon>
        <taxon>Actinopterygii</taxon>
        <taxon>Neopterygii</taxon>
        <taxon>Teleostei</taxon>
        <taxon>Ostariophysi</taxon>
        <taxon>Cypriniformes</taxon>
        <taxon>Cyprinidae</taxon>
        <taxon>Labeoninae</taxon>
        <taxon>Labeonini</taxon>
        <taxon>Cirrhinus</taxon>
    </lineage>
</organism>
<feature type="non-terminal residue" evidence="5">
    <location>
        <position position="1"/>
    </location>
</feature>
<dbReference type="SUPFAM" id="SSF48726">
    <property type="entry name" value="Immunoglobulin"/>
    <property type="match status" value="1"/>
</dbReference>
<dbReference type="Proteomes" id="UP001558613">
    <property type="component" value="Unassembled WGS sequence"/>
</dbReference>
<evidence type="ECO:0000256" key="1">
    <source>
        <dbReference type="ARBA" id="ARBA00004613"/>
    </source>
</evidence>
<dbReference type="InterPro" id="IPR007110">
    <property type="entry name" value="Ig-like_dom"/>
</dbReference>
<sequence length="410" mass="44703">PVITYAPRDVVTTKGSDVIFSCEVSSYPLASIQWSKEGDIISFPADDSSTAVQARGGPRRFELTGWLQIQGVGLSDAGVYTCTARNAFGEVSASARLQVTHGGSQLTKDIRQKENGAYRISGEEENIDDEDYEGQPKINQNSICSAWIPTGQVIAHQSSDRRQQLRASQSGVRFQTVGEKAVIPNESLSRMAFIFRLLVADSRLMIPSPMGESGLLSGWETRSGRSGARVPLASNTMCRGQLRSEVMGRELGLMDISIKCRTDTVPIVRKWKSAVFDMLRMSSGEAVMGSPAVCPSIHPSIQPTIHLIVCPSLHLSIHPSTHPPIHPSIHPSNCRSWKYTDRPISLDHCQPAGVCGSSASHSSPRGEMAFKGELPSTCLEEDVLCPSPIKAAQPNFLDEELCSLRHRRAH</sequence>
<reference evidence="5 6" key="1">
    <citation type="submission" date="2023-09" db="EMBL/GenBank/DDBJ databases">
        <authorList>
            <person name="Wang M."/>
        </authorList>
    </citation>
    <scope>NUCLEOTIDE SEQUENCE [LARGE SCALE GENOMIC DNA]</scope>
    <source>
        <strain evidence="5">GT-2023</strain>
        <tissue evidence="5">Liver</tissue>
    </source>
</reference>
<dbReference type="InterPro" id="IPR013098">
    <property type="entry name" value="Ig_I-set"/>
</dbReference>
<dbReference type="PANTHER" id="PTHR14186">
    <property type="entry name" value="INSULIN-LIKE GROWTH FACTOR BINDING PROTEIN-RELATED"/>
    <property type="match status" value="1"/>
</dbReference>
<evidence type="ECO:0000313" key="5">
    <source>
        <dbReference type="EMBL" id="KAL1261676.1"/>
    </source>
</evidence>
<dbReference type="InterPro" id="IPR013783">
    <property type="entry name" value="Ig-like_fold"/>
</dbReference>
<comment type="caution">
    <text evidence="5">The sequence shown here is derived from an EMBL/GenBank/DDBJ whole genome shotgun (WGS) entry which is preliminary data.</text>
</comment>
<dbReference type="InterPro" id="IPR003599">
    <property type="entry name" value="Ig_sub"/>
</dbReference>